<dbReference type="Pfam" id="PF13280">
    <property type="entry name" value="WYL"/>
    <property type="match status" value="1"/>
</dbReference>
<protein>
    <recommendedName>
        <fullName evidence="8">HTH deoR-type domain-containing protein</fullName>
    </recommendedName>
</protein>
<accession>R2XTF3</accession>
<dbReference type="InterPro" id="IPR051534">
    <property type="entry name" value="CBASS_pafABC_assoc_protein"/>
</dbReference>
<feature type="domain" description="WCX" evidence="3">
    <location>
        <begin position="218"/>
        <end position="291"/>
    </location>
</feature>
<dbReference type="PATRIC" id="fig|1158614.3.peg.289"/>
<dbReference type="Proteomes" id="UP000014160">
    <property type="component" value="Unassembled WGS sequence"/>
</dbReference>
<comment type="caution">
    <text evidence="4">The sequence shown here is derived from an EMBL/GenBank/DDBJ whole genome shotgun (WGS) entry which is preliminary data.</text>
</comment>
<dbReference type="InterPro" id="IPR036390">
    <property type="entry name" value="WH_DNA-bd_sf"/>
</dbReference>
<name>R2XTF3_9ENTE</name>
<evidence type="ECO:0000313" key="4">
    <source>
        <dbReference type="EMBL" id="EOI58224.1"/>
    </source>
</evidence>
<evidence type="ECO:0000313" key="5">
    <source>
        <dbReference type="EMBL" id="EOW79014.1"/>
    </source>
</evidence>
<dbReference type="InterPro" id="IPR057727">
    <property type="entry name" value="WCX_dom"/>
</dbReference>
<dbReference type="RefSeq" id="WP_010778747.1">
    <property type="nucleotide sequence ID" value="NZ_ASWH01000002.1"/>
</dbReference>
<organism evidence="4 6">
    <name type="scientific">Enterococcus gilvus ATCC BAA-350</name>
    <dbReference type="NCBI Taxonomy" id="1158614"/>
    <lineage>
        <taxon>Bacteria</taxon>
        <taxon>Bacillati</taxon>
        <taxon>Bacillota</taxon>
        <taxon>Bacilli</taxon>
        <taxon>Lactobacillales</taxon>
        <taxon>Enterococcaceae</taxon>
        <taxon>Enterococcus</taxon>
    </lineage>
</organism>
<dbReference type="Proteomes" id="UP000013750">
    <property type="component" value="Unassembled WGS sequence"/>
</dbReference>
<dbReference type="PANTHER" id="PTHR34580">
    <property type="match status" value="1"/>
</dbReference>
<dbReference type="Gene3D" id="1.10.10.10">
    <property type="entry name" value="Winged helix-like DNA-binding domain superfamily/Winged helix DNA-binding domain"/>
    <property type="match status" value="1"/>
</dbReference>
<dbReference type="EMBL" id="ASWH01000002">
    <property type="protein sequence ID" value="EOW79014.1"/>
    <property type="molecule type" value="Genomic_DNA"/>
</dbReference>
<dbReference type="HOGENOM" id="CLU_041141_5_1_9"/>
<dbReference type="SUPFAM" id="SSF46785">
    <property type="entry name" value="Winged helix' DNA-binding domain"/>
    <property type="match status" value="1"/>
</dbReference>
<dbReference type="EMBL" id="AJDQ01000003">
    <property type="protein sequence ID" value="EOI58224.1"/>
    <property type="molecule type" value="Genomic_DNA"/>
</dbReference>
<dbReference type="PROSITE" id="PS52050">
    <property type="entry name" value="WYL"/>
    <property type="match status" value="1"/>
</dbReference>
<sequence length="301" mass="35205">MTNERLFGIIYHLLNTKRTTSKELAALFEVSTRTIFRDIDALSALGIPICADTGRNGGIYLMDHFVLDNVLLSKKEQEHLLLALTSIKTIVPEESNSSYLKLQSLFNLSYESWLDIDFSPWYQEKKEDTFDSLKSSILNRRKITFDYLNSYNQHTKRVCKPLKLLFKSQTWYLQAFCLNKNEFRMFKISRMHSLQLLDETFDPIAPPETPALSRKEETISLTLLFSKDILYRVFDEFDHADIALQKEGTAIVSSQLPDQEWLIRYLLSFGKHLKIIQPTRIRDRVRKELTNTLSQYLSLEE</sequence>
<dbReference type="eggNOG" id="COG2378">
    <property type="taxonomic scope" value="Bacteria"/>
</dbReference>
<dbReference type="InterPro" id="IPR013196">
    <property type="entry name" value="HTH_11"/>
</dbReference>
<evidence type="ECO:0000313" key="7">
    <source>
        <dbReference type="Proteomes" id="UP000014160"/>
    </source>
</evidence>
<dbReference type="OrthoDB" id="9815009at2"/>
<evidence type="ECO:0000259" key="2">
    <source>
        <dbReference type="Pfam" id="PF13280"/>
    </source>
</evidence>
<proteinExistence type="predicted"/>
<feature type="domain" description="WYL" evidence="2">
    <location>
        <begin position="129"/>
        <end position="195"/>
    </location>
</feature>
<evidence type="ECO:0000313" key="6">
    <source>
        <dbReference type="Proteomes" id="UP000013750"/>
    </source>
</evidence>
<evidence type="ECO:0000259" key="1">
    <source>
        <dbReference type="Pfam" id="PF08279"/>
    </source>
</evidence>
<reference evidence="4 6" key="1">
    <citation type="submission" date="2013-02" db="EMBL/GenBank/DDBJ databases">
        <title>The Genome Sequence of Enterococcus gilvus ATCC BAA-350.</title>
        <authorList>
            <consortium name="The Broad Institute Genome Sequencing Platform"/>
            <consortium name="The Broad Institute Genome Sequencing Center for Infectious Disease"/>
            <person name="Earl A.M."/>
            <person name="Gilmore M.S."/>
            <person name="Lebreton F."/>
            <person name="Walker B."/>
            <person name="Young S.K."/>
            <person name="Zeng Q."/>
            <person name="Gargeya S."/>
            <person name="Fitzgerald M."/>
            <person name="Haas B."/>
            <person name="Abouelleil A."/>
            <person name="Alvarado L."/>
            <person name="Arachchi H.M."/>
            <person name="Berlin A.M."/>
            <person name="Chapman S.B."/>
            <person name="Dewar J."/>
            <person name="Goldberg J."/>
            <person name="Griggs A."/>
            <person name="Gujja S."/>
            <person name="Hansen M."/>
            <person name="Howarth C."/>
            <person name="Imamovic A."/>
            <person name="Larimer J."/>
            <person name="McCowan C."/>
            <person name="Murphy C."/>
            <person name="Neiman D."/>
            <person name="Pearson M."/>
            <person name="Priest M."/>
            <person name="Roberts A."/>
            <person name="Saif S."/>
            <person name="Shea T."/>
            <person name="Sisk P."/>
            <person name="Sykes S."/>
            <person name="Wortman J."/>
            <person name="Nusbaum C."/>
            <person name="Birren B."/>
        </authorList>
    </citation>
    <scope>NUCLEOTIDE SEQUENCE [LARGE SCALE GENOMIC DNA]</scope>
    <source>
        <strain evidence="4 6">ATCC BAA-350</strain>
    </source>
</reference>
<dbReference type="InterPro" id="IPR026881">
    <property type="entry name" value="WYL_dom"/>
</dbReference>
<evidence type="ECO:0008006" key="8">
    <source>
        <dbReference type="Google" id="ProtNLM"/>
    </source>
</evidence>
<dbReference type="PANTHER" id="PTHR34580:SF1">
    <property type="entry name" value="PROTEIN PAFC"/>
    <property type="match status" value="1"/>
</dbReference>
<dbReference type="Pfam" id="PF08279">
    <property type="entry name" value="HTH_11"/>
    <property type="match status" value="1"/>
</dbReference>
<reference evidence="5 7" key="2">
    <citation type="submission" date="2013-03" db="EMBL/GenBank/DDBJ databases">
        <title>The Genome Sequence of Enterococcus gilvus ATCC BAA-350 (PacBio/Illumina hybrid assembly).</title>
        <authorList>
            <consortium name="The Broad Institute Genomics Platform"/>
            <consortium name="The Broad Institute Genome Sequencing Center for Infectious Disease"/>
            <person name="Earl A."/>
            <person name="Russ C."/>
            <person name="Gilmore M."/>
            <person name="Surin D."/>
            <person name="Walker B."/>
            <person name="Young S."/>
            <person name="Zeng Q."/>
            <person name="Gargeya S."/>
            <person name="Fitzgerald M."/>
            <person name="Haas B."/>
            <person name="Abouelleil A."/>
            <person name="Allen A.W."/>
            <person name="Alvarado L."/>
            <person name="Arachchi H.M."/>
            <person name="Berlin A.M."/>
            <person name="Chapman S.B."/>
            <person name="Gainer-Dewar J."/>
            <person name="Goldberg J."/>
            <person name="Griggs A."/>
            <person name="Gujja S."/>
            <person name="Hansen M."/>
            <person name="Howarth C."/>
            <person name="Imamovic A."/>
            <person name="Ireland A."/>
            <person name="Larimer J."/>
            <person name="McCowan C."/>
            <person name="Murphy C."/>
            <person name="Pearson M."/>
            <person name="Poon T.W."/>
            <person name="Priest M."/>
            <person name="Roberts A."/>
            <person name="Saif S."/>
            <person name="Shea T."/>
            <person name="Sisk P."/>
            <person name="Sykes S."/>
            <person name="Wortman J."/>
            <person name="Nusbaum C."/>
            <person name="Birren B."/>
        </authorList>
    </citation>
    <scope>NUCLEOTIDE SEQUENCE [LARGE SCALE GENOMIC DNA]</scope>
    <source>
        <strain evidence="5 7">ATCC BAA-350</strain>
    </source>
</reference>
<gene>
    <name evidence="5" type="ORF">I592_03152</name>
    <name evidence="4" type="ORF">UKC_00296</name>
</gene>
<feature type="domain" description="Helix-turn-helix type 11" evidence="1">
    <location>
        <begin position="5"/>
        <end position="57"/>
    </location>
</feature>
<dbReference type="Pfam" id="PF25583">
    <property type="entry name" value="WCX"/>
    <property type="match status" value="1"/>
</dbReference>
<dbReference type="AlphaFoldDB" id="R2XTF3"/>
<dbReference type="InterPro" id="IPR036388">
    <property type="entry name" value="WH-like_DNA-bd_sf"/>
</dbReference>
<evidence type="ECO:0000259" key="3">
    <source>
        <dbReference type="Pfam" id="PF25583"/>
    </source>
</evidence>
<dbReference type="PIRSF" id="PIRSF016838">
    <property type="entry name" value="PafC"/>
    <property type="match status" value="1"/>
</dbReference>
<keyword evidence="7" id="KW-1185">Reference proteome</keyword>
<dbReference type="InterPro" id="IPR028349">
    <property type="entry name" value="PafC-like"/>
</dbReference>